<dbReference type="Proteomes" id="UP000000528">
    <property type="component" value="Chromosome"/>
</dbReference>
<dbReference type="RefSeq" id="WP_010924863.1">
    <property type="nucleotide sequence ID" value="NC_002771.1"/>
</dbReference>
<name>Q98RF0_MYCPU</name>
<dbReference type="AlphaFoldDB" id="Q98RF0"/>
<organism evidence="2">
    <name type="scientific">Mycoplasmopsis pulmonis (strain UAB CTIP)</name>
    <name type="common">Mycoplasma pulmonis</name>
    <dbReference type="NCBI Taxonomy" id="272635"/>
    <lineage>
        <taxon>Bacteria</taxon>
        <taxon>Bacillati</taxon>
        <taxon>Mycoplasmatota</taxon>
        <taxon>Mycoplasmoidales</taxon>
        <taxon>Metamycoplasmataceae</taxon>
        <taxon>Mycoplasmopsis</taxon>
    </lineage>
</organism>
<evidence type="ECO:0000313" key="2">
    <source>
        <dbReference type="Proteomes" id="UP000000528"/>
    </source>
</evidence>
<dbReference type="BioCyc" id="MPUL272635:G1GT6-60-MONOMER"/>
<reference evidence="1 2" key="1">
    <citation type="journal article" date="2001" name="Nucleic Acids Res.">
        <title>The complete genome sequence of the murine respiratory pathogen Mycoplasma pulmonis.</title>
        <authorList>
            <person name="Chambaud I."/>
            <person name="Heilig R."/>
            <person name="Ferris S."/>
            <person name="Barbe V."/>
            <person name="Samson D."/>
            <person name="Galisson F."/>
            <person name="Moszer I."/>
            <person name="Dybvig K."/>
            <person name="Wroblewski H."/>
            <person name="Viari A."/>
            <person name="Rocha E.P.C."/>
            <person name="Blanchard A."/>
        </authorList>
    </citation>
    <scope>NUCLEOTIDE SEQUENCE [LARGE SCALE GENOMIC DNA]</scope>
    <source>
        <strain evidence="1 2">UAB CTIP</strain>
    </source>
</reference>
<keyword evidence="2" id="KW-1185">Reference proteome</keyword>
<dbReference type="PIR" id="C90519">
    <property type="entry name" value="C90519"/>
</dbReference>
<dbReference type="eggNOG" id="ENOG5031ZJT">
    <property type="taxonomic scope" value="Bacteria"/>
</dbReference>
<gene>
    <name evidence="1" type="ordered locus">MYPU_0590</name>
</gene>
<accession>Q98RF0</accession>
<dbReference type="HOGENOM" id="CLU_930074_0_0_14"/>
<sequence>MKSILFLNLLGLVSPVSPIQESSQVAIHENNVNSPQLNQEVREEFAKNLNEKNYLFELINYLTIEEQKKFKIDYVINSQKLKNFSFDDFNSFFETKIFENEEEKNIYFDEYLKNDFIYQKFYNEVKDQLPKKRGRRAILSSRQRETLSDWIKTLIEKLESYKTSLDNATFGTQIAKNVGTVVSTISEFTSVPIWSLVFLAIGSLTEFISTIVHIGYESYYSESIEELPSIINELSNYFRTISSIDDDSYEDFYLSKIKELITKANKLVGGILKIEEIDKNRLDIEEKGQRYFSRYWYGY</sequence>
<protein>
    <submittedName>
        <fullName evidence="1">Uncharacterized protein</fullName>
    </submittedName>
</protein>
<evidence type="ECO:0000313" key="1">
    <source>
        <dbReference type="EMBL" id="CAC13232.1"/>
    </source>
</evidence>
<dbReference type="KEGG" id="mpu:MYPU_0590"/>
<dbReference type="STRING" id="272635.gene:17576639"/>
<proteinExistence type="predicted"/>
<dbReference type="EMBL" id="AL445563">
    <property type="protein sequence ID" value="CAC13232.1"/>
    <property type="molecule type" value="Genomic_DNA"/>
</dbReference>